<dbReference type="SMART" id="SM00350">
    <property type="entry name" value="MCM"/>
    <property type="match status" value="1"/>
</dbReference>
<feature type="compositionally biased region" description="Basic residues" evidence="14">
    <location>
        <begin position="1176"/>
        <end position="1186"/>
    </location>
</feature>
<feature type="compositionally biased region" description="Basic and acidic residues" evidence="14">
    <location>
        <begin position="997"/>
        <end position="1019"/>
    </location>
</feature>
<keyword evidence="4 13" id="KW-0547">Nucleotide-binding</keyword>
<dbReference type="Gene3D" id="2.40.50.140">
    <property type="entry name" value="Nucleic acid-binding proteins"/>
    <property type="match status" value="1"/>
</dbReference>
<dbReference type="GO" id="GO:0005524">
    <property type="term" value="F:ATP binding"/>
    <property type="evidence" value="ECO:0007669"/>
    <property type="project" value="UniProtKB-KW"/>
</dbReference>
<evidence type="ECO:0000256" key="13">
    <source>
        <dbReference type="RuleBase" id="RU004070"/>
    </source>
</evidence>
<comment type="similarity">
    <text evidence="2 13">Belongs to the MCM family.</text>
</comment>
<dbReference type="PANTHER" id="PTHR11630:SF48">
    <property type="entry name" value="DNA HELICASE MCM9"/>
    <property type="match status" value="1"/>
</dbReference>
<accession>A0A2P6NZW5</accession>
<evidence type="ECO:0000256" key="7">
    <source>
        <dbReference type="ARBA" id="ARBA00022806"/>
    </source>
</evidence>
<feature type="compositionally biased region" description="Polar residues" evidence="14">
    <location>
        <begin position="1046"/>
        <end position="1057"/>
    </location>
</feature>
<keyword evidence="7" id="KW-0347">Helicase</keyword>
<dbReference type="InterPro" id="IPR018525">
    <property type="entry name" value="MCM_CS"/>
</dbReference>
<evidence type="ECO:0000256" key="10">
    <source>
        <dbReference type="ARBA" id="ARBA00023204"/>
    </source>
</evidence>
<dbReference type="Pfam" id="PF17855">
    <property type="entry name" value="MCM_lid"/>
    <property type="match status" value="1"/>
</dbReference>
<feature type="compositionally biased region" description="Polar residues" evidence="14">
    <location>
        <begin position="739"/>
        <end position="751"/>
    </location>
</feature>
<feature type="compositionally biased region" description="Low complexity" evidence="14">
    <location>
        <begin position="854"/>
        <end position="869"/>
    </location>
</feature>
<dbReference type="EMBL" id="MDYQ01000003">
    <property type="protein sequence ID" value="PRP89501.1"/>
    <property type="molecule type" value="Genomic_DNA"/>
</dbReference>
<dbReference type="EC" id="3.6.4.12" evidence="3"/>
<evidence type="ECO:0000256" key="8">
    <source>
        <dbReference type="ARBA" id="ARBA00022840"/>
    </source>
</evidence>
<keyword evidence="11" id="KW-0539">Nucleus</keyword>
<evidence type="ECO:0000256" key="5">
    <source>
        <dbReference type="ARBA" id="ARBA00022763"/>
    </source>
</evidence>
<dbReference type="InterPro" id="IPR041562">
    <property type="entry name" value="MCM_lid"/>
</dbReference>
<dbReference type="AlphaFoldDB" id="A0A2P6NZW5"/>
<comment type="subcellular location">
    <subcellularLocation>
        <location evidence="1">Nucleus</location>
    </subcellularLocation>
</comment>
<dbReference type="InParanoid" id="A0A2P6NZW5"/>
<dbReference type="GO" id="GO:0016787">
    <property type="term" value="F:hydrolase activity"/>
    <property type="evidence" value="ECO:0007669"/>
    <property type="project" value="UniProtKB-KW"/>
</dbReference>
<comment type="caution">
    <text evidence="16">The sequence shown here is derived from an EMBL/GenBank/DDBJ whole genome shotgun (WGS) entry which is preliminary data.</text>
</comment>
<dbReference type="Pfam" id="PF26066">
    <property type="entry name" value="MCM9_N"/>
    <property type="match status" value="1"/>
</dbReference>
<dbReference type="FunCoup" id="A0A2P6NZW5">
    <property type="interactions" value="63"/>
</dbReference>
<dbReference type="InterPro" id="IPR031327">
    <property type="entry name" value="MCM"/>
</dbReference>
<dbReference type="OrthoDB" id="6274823at2759"/>
<dbReference type="GO" id="GO:0017116">
    <property type="term" value="F:single-stranded DNA helicase activity"/>
    <property type="evidence" value="ECO:0007669"/>
    <property type="project" value="TreeGrafter"/>
</dbReference>
<dbReference type="GO" id="GO:0003697">
    <property type="term" value="F:single-stranded DNA binding"/>
    <property type="evidence" value="ECO:0007669"/>
    <property type="project" value="TreeGrafter"/>
</dbReference>
<keyword evidence="10" id="KW-0234">DNA repair</keyword>
<dbReference type="GO" id="GO:0005634">
    <property type="term" value="C:nucleus"/>
    <property type="evidence" value="ECO:0007669"/>
    <property type="project" value="UniProtKB-SubCell"/>
</dbReference>
<feature type="compositionally biased region" description="Pro residues" evidence="14">
    <location>
        <begin position="723"/>
        <end position="732"/>
    </location>
</feature>
<dbReference type="Gene3D" id="3.40.50.300">
    <property type="entry name" value="P-loop containing nucleotide triphosphate hydrolases"/>
    <property type="match status" value="2"/>
</dbReference>
<evidence type="ECO:0000256" key="1">
    <source>
        <dbReference type="ARBA" id="ARBA00004123"/>
    </source>
</evidence>
<sequence length="1186" mass="132697">MNHQQLQELDEDSQKEWFTTEFEEHCYKNKTLQKQLIAKLLKPNQLKHYGIDINFLELMEASQLMAQELMMRPTFVLPCFEGGLQLAQTSIQAQHSRGSEMKLKPHLHPRVCRLIKTVERSRVVMPKSEDVGKFIEIEGTVIRAVVLKSLEWERQYICKSCKKEFSVYAQLELKNNFPKIYRCPSVQTPGSKACNGKNFEQIDTGNTVHRDYQEIKIQEHVGKLGVGSIPRNIVVVLTDDLADSTKAGDDVLVTGVMKRRWKAFCYENERPDVELFMEANSVLVRNENRAGVNLTEELINEFRGYWERYKDMPLMGRNEILKSVCPNLYGLHLVKLSLLLTLVGGVRKITNGTTVRGESHLLLVGEPGTGKSQFLRYAAMLAPRSVLTTGIGTTSAGLSVSAVKEAGGEWVLEPGALVLADGGVCCIDEFSGIKERHRSAIHEAMEQQTLSVAKAGLVTKLSTRFNTAIAAPLLSRFDLVLVMLDEKNLSWDKQVSSFILKGQLEREGEDESEKNVAMWDLHMLRAYIAHVKTFTPEVTEEAKEVLIGYYRKQRQTDLHNEGRTTLRLLESLIRLAQAHARLMYRNKVTIQDAVITVELMESSVYTAALLGVPSLLHAIYPEDPDVDYVKQEGQLLARLNLKGMSRNEESTSMDGEYVDHGALLTQIAKNQNYPNPSDFFLDDSVIDQETPQKKRKEDAVSSTQAEISNIFASRKKAKVSEEVPPPGTPPPSLRFGRPSASQPKKVQQPITTDDDDDEGRVQMETLQSTPNRPKTMADAHRAEMDAPQKNPPALFGKPKSSSSEKIARSDQVITAAPNNISPIVDRLDDLIDDIQVVQNDPIHTVPHFIPPRAPLSLSPTKKSLTSTTSQKNTFGIPRKSGTSPLIANVQKSVAQQSNVQKNVQDVTSGRMDGAIPTPAPSISKPTLQEDEDDEVETSRVEPPPIVHQRQETTTADSHVTPTIIHPIAAQESSSNGIEKTFPLSIQKSKVDNTTAREPPKNEPPKRVETKATKEKEPVKDATAQLLEQLGGPDLDDWDDFEEPKKPNSNNVTSTPQKRTIFGLSKKNLQSANTSDSQKTSTPQKTPPTNKVVTPLNSASLRAHLQRTPEKLASQQEEFEDLFEYTDQNDDPIVEPPKVVQMERVIEAEPVVERREEKEEERTIEPVKVPVKPPLKQTKKASKRFLD</sequence>
<feature type="region of interest" description="Disordered" evidence="14">
    <location>
        <begin position="712"/>
        <end position="815"/>
    </location>
</feature>
<evidence type="ECO:0000313" key="17">
    <source>
        <dbReference type="Proteomes" id="UP000241769"/>
    </source>
</evidence>
<dbReference type="STRING" id="1890364.A0A2P6NZW5"/>
<evidence type="ECO:0000259" key="15">
    <source>
        <dbReference type="PROSITE" id="PS50051"/>
    </source>
</evidence>
<comment type="catalytic activity">
    <reaction evidence="12">
        <text>ATP + H2O = ADP + phosphate + H(+)</text>
        <dbReference type="Rhea" id="RHEA:13065"/>
        <dbReference type="ChEBI" id="CHEBI:15377"/>
        <dbReference type="ChEBI" id="CHEBI:15378"/>
        <dbReference type="ChEBI" id="CHEBI:30616"/>
        <dbReference type="ChEBI" id="CHEBI:43474"/>
        <dbReference type="ChEBI" id="CHEBI:456216"/>
        <dbReference type="EC" id="3.6.4.12"/>
    </reaction>
</comment>
<dbReference type="InterPro" id="IPR012340">
    <property type="entry name" value="NA-bd_OB-fold"/>
</dbReference>
<dbReference type="SUPFAM" id="SSF50249">
    <property type="entry name" value="Nucleic acid-binding proteins"/>
    <property type="match status" value="1"/>
</dbReference>
<gene>
    <name evidence="16" type="ORF">PROFUN_01364</name>
</gene>
<dbReference type="InterPro" id="IPR027417">
    <property type="entry name" value="P-loop_NTPase"/>
</dbReference>
<dbReference type="InterPro" id="IPR058768">
    <property type="entry name" value="MCM9_N"/>
</dbReference>
<dbReference type="PRINTS" id="PR01657">
    <property type="entry name" value="MCMFAMILY"/>
</dbReference>
<dbReference type="PROSITE" id="PS50051">
    <property type="entry name" value="MCM_2"/>
    <property type="match status" value="1"/>
</dbReference>
<reference evidence="16 17" key="1">
    <citation type="journal article" date="2018" name="Genome Biol. Evol.">
        <title>Multiple Roots of Fruiting Body Formation in Amoebozoa.</title>
        <authorList>
            <person name="Hillmann F."/>
            <person name="Forbes G."/>
            <person name="Novohradska S."/>
            <person name="Ferling I."/>
            <person name="Riege K."/>
            <person name="Groth M."/>
            <person name="Westermann M."/>
            <person name="Marz M."/>
            <person name="Spaller T."/>
            <person name="Winckler T."/>
            <person name="Schaap P."/>
            <person name="Glockner G."/>
        </authorList>
    </citation>
    <scope>NUCLEOTIDE SEQUENCE [LARGE SCALE GENOMIC DNA]</scope>
    <source>
        <strain evidence="16 17">Jena</strain>
    </source>
</reference>
<dbReference type="GO" id="GO:0000724">
    <property type="term" value="P:double-strand break repair via homologous recombination"/>
    <property type="evidence" value="ECO:0007669"/>
    <property type="project" value="TreeGrafter"/>
</dbReference>
<dbReference type="InterPro" id="IPR033762">
    <property type="entry name" value="MCM_OB"/>
</dbReference>
<dbReference type="Gene3D" id="2.20.28.10">
    <property type="match status" value="1"/>
</dbReference>
<protein>
    <recommendedName>
        <fullName evidence="3">DNA helicase</fullName>
        <ecNumber evidence="3">3.6.4.12</ecNumber>
    </recommendedName>
</protein>
<feature type="compositionally biased region" description="Low complexity" evidence="14">
    <location>
        <begin position="1076"/>
        <end position="1088"/>
    </location>
</feature>
<organism evidence="16 17">
    <name type="scientific">Planoprotostelium fungivorum</name>
    <dbReference type="NCBI Taxonomy" id="1890364"/>
    <lineage>
        <taxon>Eukaryota</taxon>
        <taxon>Amoebozoa</taxon>
        <taxon>Evosea</taxon>
        <taxon>Variosea</taxon>
        <taxon>Cavosteliida</taxon>
        <taxon>Cavosteliaceae</taxon>
        <taxon>Planoprotostelium</taxon>
    </lineage>
</organism>
<feature type="compositionally biased region" description="Polar residues" evidence="14">
    <location>
        <begin position="880"/>
        <end position="907"/>
    </location>
</feature>
<name>A0A2P6NZW5_9EUKA</name>
<dbReference type="Pfam" id="PF00493">
    <property type="entry name" value="MCM"/>
    <property type="match status" value="1"/>
</dbReference>
<feature type="compositionally biased region" description="Polar residues" evidence="14">
    <location>
        <begin position="1066"/>
        <end position="1075"/>
    </location>
</feature>
<feature type="compositionally biased region" description="Basic and acidic residues" evidence="14">
    <location>
        <begin position="775"/>
        <end position="786"/>
    </location>
</feature>
<feature type="compositionally biased region" description="Low complexity" evidence="14">
    <location>
        <begin position="1165"/>
        <end position="1175"/>
    </location>
</feature>
<evidence type="ECO:0000256" key="2">
    <source>
        <dbReference type="ARBA" id="ARBA00008010"/>
    </source>
</evidence>
<dbReference type="GO" id="GO:0042555">
    <property type="term" value="C:MCM complex"/>
    <property type="evidence" value="ECO:0007669"/>
    <property type="project" value="TreeGrafter"/>
</dbReference>
<dbReference type="Pfam" id="PF17207">
    <property type="entry name" value="MCM_OB"/>
    <property type="match status" value="1"/>
</dbReference>
<evidence type="ECO:0000256" key="4">
    <source>
        <dbReference type="ARBA" id="ARBA00022741"/>
    </source>
</evidence>
<evidence type="ECO:0000256" key="3">
    <source>
        <dbReference type="ARBA" id="ARBA00012551"/>
    </source>
</evidence>
<keyword evidence="6" id="KW-0378">Hydrolase</keyword>
<dbReference type="SUPFAM" id="SSF52540">
    <property type="entry name" value="P-loop containing nucleoside triphosphate hydrolases"/>
    <property type="match status" value="1"/>
</dbReference>
<evidence type="ECO:0000313" key="16">
    <source>
        <dbReference type="EMBL" id="PRP89501.1"/>
    </source>
</evidence>
<dbReference type="GO" id="GO:0006260">
    <property type="term" value="P:DNA replication"/>
    <property type="evidence" value="ECO:0007669"/>
    <property type="project" value="InterPro"/>
</dbReference>
<keyword evidence="5" id="KW-0227">DNA damage</keyword>
<feature type="compositionally biased region" description="Basic and acidic residues" evidence="14">
    <location>
        <begin position="1152"/>
        <end position="1164"/>
    </location>
</feature>
<feature type="domain" description="MCM C-terminal AAA(+) ATPase" evidence="15">
    <location>
        <begin position="316"/>
        <end position="499"/>
    </location>
</feature>
<evidence type="ECO:0000256" key="6">
    <source>
        <dbReference type="ARBA" id="ARBA00022801"/>
    </source>
</evidence>
<proteinExistence type="inferred from homology"/>
<feature type="region of interest" description="Disordered" evidence="14">
    <location>
        <begin position="844"/>
        <end position="1095"/>
    </location>
</feature>
<evidence type="ECO:0000256" key="12">
    <source>
        <dbReference type="ARBA" id="ARBA00047995"/>
    </source>
</evidence>
<evidence type="ECO:0000256" key="9">
    <source>
        <dbReference type="ARBA" id="ARBA00023125"/>
    </source>
</evidence>
<evidence type="ECO:0000256" key="11">
    <source>
        <dbReference type="ARBA" id="ARBA00023242"/>
    </source>
</evidence>
<keyword evidence="17" id="KW-1185">Reference proteome</keyword>
<dbReference type="InterPro" id="IPR001208">
    <property type="entry name" value="MCM_dom"/>
</dbReference>
<keyword evidence="9 13" id="KW-0238">DNA-binding</keyword>
<dbReference type="Proteomes" id="UP000241769">
    <property type="component" value="Unassembled WGS sequence"/>
</dbReference>
<feature type="compositionally biased region" description="Polar residues" evidence="14">
    <location>
        <begin position="951"/>
        <end position="960"/>
    </location>
</feature>
<dbReference type="PROSITE" id="PS00847">
    <property type="entry name" value="MCM_1"/>
    <property type="match status" value="1"/>
</dbReference>
<evidence type="ECO:0000256" key="14">
    <source>
        <dbReference type="SAM" id="MobiDB-lite"/>
    </source>
</evidence>
<feature type="region of interest" description="Disordered" evidence="14">
    <location>
        <begin position="1152"/>
        <end position="1186"/>
    </location>
</feature>
<dbReference type="PANTHER" id="PTHR11630">
    <property type="entry name" value="DNA REPLICATION LICENSING FACTOR MCM FAMILY MEMBER"/>
    <property type="match status" value="1"/>
</dbReference>
<feature type="compositionally biased region" description="Polar residues" evidence="14">
    <location>
        <begin position="970"/>
        <end position="995"/>
    </location>
</feature>
<keyword evidence="8 13" id="KW-0067">ATP-binding</keyword>